<dbReference type="Pfam" id="PF00069">
    <property type="entry name" value="Pkinase"/>
    <property type="match status" value="1"/>
</dbReference>
<dbReference type="AlphaFoldDB" id="A0A6A5FUU1"/>
<dbReference type="InterPro" id="IPR000719">
    <property type="entry name" value="Prot_kinase_dom"/>
</dbReference>
<dbReference type="Proteomes" id="UP000483820">
    <property type="component" value="Chromosome X"/>
</dbReference>
<keyword evidence="1" id="KW-0723">Serine/threonine-protein kinase</keyword>
<dbReference type="GO" id="GO:0005524">
    <property type="term" value="F:ATP binding"/>
    <property type="evidence" value="ECO:0007669"/>
    <property type="project" value="UniProtKB-KW"/>
</dbReference>
<comment type="caution">
    <text evidence="12">The sequence shown here is derived from an EMBL/GenBank/DDBJ whole genome shotgun (WGS) entry which is preliminary data.</text>
</comment>
<feature type="binding site" evidence="9">
    <location>
        <position position="32"/>
    </location>
    <ligand>
        <name>ATP</name>
        <dbReference type="ChEBI" id="CHEBI:30616"/>
    </ligand>
</feature>
<evidence type="ECO:0000256" key="2">
    <source>
        <dbReference type="ARBA" id="ARBA00022679"/>
    </source>
</evidence>
<evidence type="ECO:0000313" key="13">
    <source>
        <dbReference type="Proteomes" id="UP000483820"/>
    </source>
</evidence>
<evidence type="ECO:0000256" key="6">
    <source>
        <dbReference type="ARBA" id="ARBA00047899"/>
    </source>
</evidence>
<dbReference type="RefSeq" id="XP_053578495.1">
    <property type="nucleotide sequence ID" value="XM_053734929.1"/>
</dbReference>
<feature type="cross-link" description="Glycyl lysine isopeptide (Lys-Gly) (interchain with G-Cter in SUMO2)" evidence="10">
    <location>
        <position position="16"/>
    </location>
</feature>
<feature type="active site" description="Proton acceptor" evidence="8">
    <location>
        <position position="14"/>
    </location>
</feature>
<evidence type="ECO:0000256" key="8">
    <source>
        <dbReference type="PIRSR" id="PIRSR630616-1"/>
    </source>
</evidence>
<comment type="catalytic activity">
    <reaction evidence="7">
        <text>L-seryl-[protein] + ATP = O-phospho-L-seryl-[protein] + ADP + H(+)</text>
        <dbReference type="Rhea" id="RHEA:17989"/>
        <dbReference type="Rhea" id="RHEA-COMP:9863"/>
        <dbReference type="Rhea" id="RHEA-COMP:11604"/>
        <dbReference type="ChEBI" id="CHEBI:15378"/>
        <dbReference type="ChEBI" id="CHEBI:29999"/>
        <dbReference type="ChEBI" id="CHEBI:30616"/>
        <dbReference type="ChEBI" id="CHEBI:83421"/>
        <dbReference type="ChEBI" id="CHEBI:456216"/>
        <dbReference type="EC" id="2.7.11.1"/>
    </reaction>
</comment>
<dbReference type="PANTHER" id="PTHR24350">
    <property type="entry name" value="SERINE/THREONINE-PROTEIN KINASE IAL-RELATED"/>
    <property type="match status" value="1"/>
</dbReference>
<dbReference type="InterPro" id="IPR011009">
    <property type="entry name" value="Kinase-like_dom_sf"/>
</dbReference>
<protein>
    <recommendedName>
        <fullName evidence="11">Protein kinase domain-containing protein</fullName>
    </recommendedName>
</protein>
<proteinExistence type="predicted"/>
<comment type="catalytic activity">
    <reaction evidence="6">
        <text>L-threonyl-[protein] + ATP = O-phospho-L-threonyl-[protein] + ADP + H(+)</text>
        <dbReference type="Rhea" id="RHEA:46608"/>
        <dbReference type="Rhea" id="RHEA-COMP:11060"/>
        <dbReference type="Rhea" id="RHEA-COMP:11605"/>
        <dbReference type="ChEBI" id="CHEBI:15378"/>
        <dbReference type="ChEBI" id="CHEBI:30013"/>
        <dbReference type="ChEBI" id="CHEBI:30616"/>
        <dbReference type="ChEBI" id="CHEBI:61977"/>
        <dbReference type="ChEBI" id="CHEBI:456216"/>
        <dbReference type="EC" id="2.7.11.1"/>
    </reaction>
</comment>
<keyword evidence="2" id="KW-0808">Transferase</keyword>
<dbReference type="Gene3D" id="1.10.510.10">
    <property type="entry name" value="Transferase(Phosphotransferase) domain 1"/>
    <property type="match status" value="1"/>
</dbReference>
<gene>
    <name evidence="12" type="ORF">GCK72_022604</name>
</gene>
<dbReference type="SUPFAM" id="SSF56112">
    <property type="entry name" value="Protein kinase-like (PK-like)"/>
    <property type="match status" value="1"/>
</dbReference>
<dbReference type="PROSITE" id="PS50011">
    <property type="entry name" value="PROTEIN_KINASE_DOM"/>
    <property type="match status" value="1"/>
</dbReference>
<dbReference type="EMBL" id="WUAV01000006">
    <property type="protein sequence ID" value="KAF1746151.1"/>
    <property type="molecule type" value="Genomic_DNA"/>
</dbReference>
<dbReference type="KEGG" id="crq:GCK72_022604"/>
<accession>A0A6A5FUU1</accession>
<reference evidence="12 13" key="1">
    <citation type="submission" date="2019-12" db="EMBL/GenBank/DDBJ databases">
        <title>Chromosome-level assembly of the Caenorhabditis remanei genome.</title>
        <authorList>
            <person name="Teterina A.A."/>
            <person name="Willis J.H."/>
            <person name="Phillips P.C."/>
        </authorList>
    </citation>
    <scope>NUCLEOTIDE SEQUENCE [LARGE SCALE GENOMIC DNA]</scope>
    <source>
        <strain evidence="12 13">PX506</strain>
        <tissue evidence="12">Whole organism</tissue>
    </source>
</reference>
<dbReference type="GeneID" id="78777488"/>
<dbReference type="GO" id="GO:0004674">
    <property type="term" value="F:protein serine/threonine kinase activity"/>
    <property type="evidence" value="ECO:0007669"/>
    <property type="project" value="UniProtKB-KW"/>
</dbReference>
<dbReference type="InterPro" id="IPR030616">
    <property type="entry name" value="Aur-like"/>
</dbReference>
<name>A0A6A5FUU1_CAERE</name>
<evidence type="ECO:0000256" key="9">
    <source>
        <dbReference type="PIRSR" id="PIRSR630616-2"/>
    </source>
</evidence>
<evidence type="ECO:0000256" key="5">
    <source>
        <dbReference type="ARBA" id="ARBA00022840"/>
    </source>
</evidence>
<dbReference type="CTD" id="78777488"/>
<organism evidence="12 13">
    <name type="scientific">Caenorhabditis remanei</name>
    <name type="common">Caenorhabditis vulgaris</name>
    <dbReference type="NCBI Taxonomy" id="31234"/>
    <lineage>
        <taxon>Eukaryota</taxon>
        <taxon>Metazoa</taxon>
        <taxon>Ecdysozoa</taxon>
        <taxon>Nematoda</taxon>
        <taxon>Chromadorea</taxon>
        <taxon>Rhabditida</taxon>
        <taxon>Rhabditina</taxon>
        <taxon>Rhabditomorpha</taxon>
        <taxon>Rhabditoidea</taxon>
        <taxon>Rhabditidae</taxon>
        <taxon>Peloderinae</taxon>
        <taxon>Caenorhabditis</taxon>
    </lineage>
</organism>
<keyword evidence="5 9" id="KW-0067">ATP-binding</keyword>
<evidence type="ECO:0000256" key="10">
    <source>
        <dbReference type="PIRSR" id="PIRSR630616-3"/>
    </source>
</evidence>
<evidence type="ECO:0000256" key="7">
    <source>
        <dbReference type="ARBA" id="ARBA00048679"/>
    </source>
</evidence>
<keyword evidence="3 9" id="KW-0547">Nucleotide-binding</keyword>
<sequence>MKGCSLMLATVHRDVKPENVLMSGYDSIELADLGVRTNLKPKTFWGTIGYLAPEVLTGQSSSSVDINASGIMCHKQKQGDIKQFTNCSSDDKGSKSSYQTPKTISKDLGDLNLIVLMKNFI</sequence>
<evidence type="ECO:0000313" key="12">
    <source>
        <dbReference type="EMBL" id="KAF1746151.1"/>
    </source>
</evidence>
<keyword evidence="4" id="KW-0418">Kinase</keyword>
<evidence type="ECO:0000256" key="4">
    <source>
        <dbReference type="ARBA" id="ARBA00022777"/>
    </source>
</evidence>
<feature type="domain" description="Protein kinase" evidence="11">
    <location>
        <begin position="1"/>
        <end position="121"/>
    </location>
</feature>
<evidence type="ECO:0000256" key="3">
    <source>
        <dbReference type="ARBA" id="ARBA00022741"/>
    </source>
</evidence>
<evidence type="ECO:0000259" key="11">
    <source>
        <dbReference type="PROSITE" id="PS50011"/>
    </source>
</evidence>
<evidence type="ECO:0000256" key="1">
    <source>
        <dbReference type="ARBA" id="ARBA00022527"/>
    </source>
</evidence>
<feature type="binding site" evidence="9">
    <location>
        <begin position="18"/>
        <end position="19"/>
    </location>
    <ligand>
        <name>ATP</name>
        <dbReference type="ChEBI" id="CHEBI:30616"/>
    </ligand>
</feature>